<organism evidence="2 3">
    <name type="scientific">Faecalicatena orotica</name>
    <dbReference type="NCBI Taxonomy" id="1544"/>
    <lineage>
        <taxon>Bacteria</taxon>
        <taxon>Bacillati</taxon>
        <taxon>Bacillota</taxon>
        <taxon>Clostridia</taxon>
        <taxon>Lachnospirales</taxon>
        <taxon>Lachnospiraceae</taxon>
        <taxon>Faecalicatena</taxon>
    </lineage>
</organism>
<protein>
    <recommendedName>
        <fullName evidence="4">VanZ like family protein</fullName>
    </recommendedName>
</protein>
<dbReference type="EMBL" id="QGDL01000006">
    <property type="protein sequence ID" value="PWJ29544.1"/>
    <property type="molecule type" value="Genomic_DNA"/>
</dbReference>
<comment type="caution">
    <text evidence="2">The sequence shown here is derived from an EMBL/GenBank/DDBJ whole genome shotgun (WGS) entry which is preliminary data.</text>
</comment>
<proteinExistence type="predicted"/>
<feature type="transmembrane region" description="Helical" evidence="1">
    <location>
        <begin position="15"/>
        <end position="34"/>
    </location>
</feature>
<accession>A0A2Y9BES9</accession>
<feature type="transmembrane region" description="Helical" evidence="1">
    <location>
        <begin position="104"/>
        <end position="124"/>
    </location>
</feature>
<dbReference type="OrthoDB" id="2195233at2"/>
<dbReference type="Proteomes" id="UP000245845">
    <property type="component" value="Unassembled WGS sequence"/>
</dbReference>
<evidence type="ECO:0000256" key="1">
    <source>
        <dbReference type="SAM" id="Phobius"/>
    </source>
</evidence>
<feature type="transmembrane region" description="Helical" evidence="1">
    <location>
        <begin position="54"/>
        <end position="71"/>
    </location>
</feature>
<evidence type="ECO:0000313" key="3">
    <source>
        <dbReference type="Proteomes" id="UP000245845"/>
    </source>
</evidence>
<reference evidence="2 3" key="1">
    <citation type="submission" date="2018-05" db="EMBL/GenBank/DDBJ databases">
        <title>The Hungate 1000. A catalogue of reference genomes from the rumen microbiome.</title>
        <authorList>
            <person name="Kelly W."/>
        </authorList>
    </citation>
    <scope>NUCLEOTIDE SEQUENCE [LARGE SCALE GENOMIC DNA]</scope>
    <source>
        <strain evidence="2 3">NLAE-zl-C242</strain>
    </source>
</reference>
<keyword evidence="1" id="KW-0472">Membrane</keyword>
<keyword evidence="1" id="KW-1133">Transmembrane helix</keyword>
<name>A0A2Y9BES9_9FIRM</name>
<feature type="transmembrane region" description="Helical" evidence="1">
    <location>
        <begin position="78"/>
        <end position="98"/>
    </location>
</feature>
<gene>
    <name evidence="2" type="ORF">A8806_106283</name>
</gene>
<keyword evidence="1" id="KW-0812">Transmembrane</keyword>
<dbReference type="AlphaFoldDB" id="A0A2Y9BES9"/>
<evidence type="ECO:0000313" key="2">
    <source>
        <dbReference type="EMBL" id="PWJ29544.1"/>
    </source>
</evidence>
<keyword evidence="3" id="KW-1185">Reference proteome</keyword>
<sequence length="136" mass="15185">MNINYKFKPKKITNILYYSLILLGALLTIIRWISAFNSHIVVINEEINSHISNLSLSLIVYLAIGFTWTLQGIKFKRVALLGIIIIIANIICETVMGFMNTPDIVDAVYGVIGTVIAFCFLSVSQKYGLNDIQKTG</sequence>
<evidence type="ECO:0008006" key="4">
    <source>
        <dbReference type="Google" id="ProtNLM"/>
    </source>
</evidence>